<dbReference type="AlphaFoldDB" id="A0A0R0CY30"/>
<name>A0A0R0CY30_9GAMM</name>
<accession>A0A0R0CY30</accession>
<dbReference type="PATRIC" id="fig|405446.3.peg.283"/>
<feature type="domain" description="SAF" evidence="2">
    <location>
        <begin position="49"/>
        <end position="109"/>
    </location>
</feature>
<keyword evidence="4" id="KW-1185">Reference proteome</keyword>
<dbReference type="InterPro" id="IPR013974">
    <property type="entry name" value="SAF"/>
</dbReference>
<dbReference type="OrthoDB" id="146902at2"/>
<dbReference type="RefSeq" id="WP_057627106.1">
    <property type="nucleotide sequence ID" value="NZ_LDJJ01000013.1"/>
</dbReference>
<evidence type="ECO:0000313" key="4">
    <source>
        <dbReference type="Proteomes" id="UP000051863"/>
    </source>
</evidence>
<gene>
    <name evidence="3" type="ORF">ABB27_04935</name>
</gene>
<dbReference type="InterPro" id="IPR017592">
    <property type="entry name" value="Pilus_assmbl_Flp-typ_CpaB"/>
</dbReference>
<dbReference type="InterPro" id="IPR031571">
    <property type="entry name" value="RcpC_dom"/>
</dbReference>
<feature type="region of interest" description="Disordered" evidence="1">
    <location>
        <begin position="182"/>
        <end position="223"/>
    </location>
</feature>
<dbReference type="EMBL" id="LDJJ01000013">
    <property type="protein sequence ID" value="KRG70275.1"/>
    <property type="molecule type" value="Genomic_DNA"/>
</dbReference>
<dbReference type="Pfam" id="PF08666">
    <property type="entry name" value="SAF"/>
    <property type="match status" value="1"/>
</dbReference>
<feature type="compositionally biased region" description="Polar residues" evidence="1">
    <location>
        <begin position="343"/>
        <end position="352"/>
    </location>
</feature>
<dbReference type="Pfam" id="PF16976">
    <property type="entry name" value="RcpC"/>
    <property type="match status" value="1"/>
</dbReference>
<proteinExistence type="predicted"/>
<evidence type="ECO:0000259" key="2">
    <source>
        <dbReference type="SMART" id="SM00858"/>
    </source>
</evidence>
<dbReference type="CDD" id="cd11614">
    <property type="entry name" value="SAF_CpaB_FlgA_like"/>
    <property type="match status" value="1"/>
</dbReference>
<dbReference type="SMART" id="SM00858">
    <property type="entry name" value="SAF"/>
    <property type="match status" value="1"/>
</dbReference>
<reference evidence="3 4" key="1">
    <citation type="submission" date="2015-05" db="EMBL/GenBank/DDBJ databases">
        <title>Genome sequencing and analysis of members of genus Stenotrophomonas.</title>
        <authorList>
            <person name="Patil P.P."/>
            <person name="Midha S."/>
            <person name="Patil P.B."/>
        </authorList>
    </citation>
    <scope>NUCLEOTIDE SEQUENCE [LARGE SCALE GENOMIC DNA]</scope>
    <source>
        <strain evidence="3 4">DSM 18941</strain>
    </source>
</reference>
<feature type="region of interest" description="Disordered" evidence="1">
    <location>
        <begin position="313"/>
        <end position="352"/>
    </location>
</feature>
<evidence type="ECO:0000313" key="3">
    <source>
        <dbReference type="EMBL" id="KRG70275.1"/>
    </source>
</evidence>
<comment type="caution">
    <text evidence="3">The sequence shown here is derived from an EMBL/GenBank/DDBJ whole genome shotgun (WGS) entry which is preliminary data.</text>
</comment>
<dbReference type="NCBIfam" id="TIGR03177">
    <property type="entry name" value="pilus_cpaB"/>
    <property type="match status" value="1"/>
</dbReference>
<protein>
    <recommendedName>
        <fullName evidence="2">SAF domain-containing protein</fullName>
    </recommendedName>
</protein>
<feature type="compositionally biased region" description="Low complexity" evidence="1">
    <location>
        <begin position="313"/>
        <end position="322"/>
    </location>
</feature>
<dbReference type="Proteomes" id="UP000051863">
    <property type="component" value="Unassembled WGS sequence"/>
</dbReference>
<organism evidence="3 4">
    <name type="scientific">Stenotrophomonas terrae</name>
    <dbReference type="NCBI Taxonomy" id="405446"/>
    <lineage>
        <taxon>Bacteria</taxon>
        <taxon>Pseudomonadati</taxon>
        <taxon>Pseudomonadota</taxon>
        <taxon>Gammaproteobacteria</taxon>
        <taxon>Lysobacterales</taxon>
        <taxon>Lysobacteraceae</taxon>
        <taxon>Stenotrophomonas</taxon>
    </lineage>
</organism>
<evidence type="ECO:0000256" key="1">
    <source>
        <dbReference type="SAM" id="MobiDB-lite"/>
    </source>
</evidence>
<sequence>MPKAIRIAAILLLVLAALLMVLAFGLGRRATPAPEDMANKPASTGVPKRMLVVANKDLPAGHPISAADLSIAEMALPPANGYTAIADVDGRTPAMNIAAGAMISAEQLLQGIAVGIKPGERAVAVPVDELAGVSNRVSPGDYVDVFMSLQSPAASGSGQANPQARLLLSRLQVLGYGNADVGQARPASGEQDNAVGATAPEPGSRAETIASRDNRGSTSSNGDAAQARSAILAVPVQDAGRLLLAAHSGKLFLALRNPGDTGLADEAIFATPAPVLAVRSNLEGAAEAAARPENRAYAGIDLNALAGDNTTRAPAAAANGAEPQRRRAARPASRQGIEIIRGTTPSNRLSSP</sequence>